<dbReference type="OrthoDB" id="9765051at2"/>
<comment type="caution">
    <text evidence="8">The sequence shown here is derived from an EMBL/GenBank/DDBJ whole genome shotgun (WGS) entry which is preliminary data.</text>
</comment>
<dbReference type="PANTHER" id="PTHR23409">
    <property type="entry name" value="RIBONUCLEOSIDE-DIPHOSPHATE REDUCTASE SMALL CHAIN"/>
    <property type="match status" value="1"/>
</dbReference>
<dbReference type="CDD" id="cd01049">
    <property type="entry name" value="RNRR2"/>
    <property type="match status" value="1"/>
</dbReference>
<sequence length="377" mass="43757">MAYSTFNRKKNDQLKEPMFLGQSVNVARYDQQKFEIFEKLIEKQLSFFWRPEEVDVSSDRIDYNKLPDHEKHIFISNLKYQTLLDSIQGRSPNVALLPLVSLPEVETWIETWSFSETIHSRSYTHIIRNIVNDPGIVFDDIVENEHILKRAEDISHYYDDLIQLTNDYHRYGEGTHTINGEEVSIKLHDLKKKLYLCLMSVNALEAIRFYVSFACSFAFAERELMEGNAKIIKLIARDEALHLTGTQHMINLLRNGQDDFSFMQIAEECKQECFDLFKEAAEQEKEWAEYLFKDGSMIGLNKDILCQYVEYITNIRMQAVGLGAAYPEATSNPIPWINAWLSSDNVQVAPQEAEISSYLVGQIDSDVRADDFKDFEL</sequence>
<gene>
    <name evidence="8" type="primary">nrdB</name>
    <name evidence="8" type="ORF">VISI1226_04185</name>
</gene>
<dbReference type="GeneID" id="95569354"/>
<evidence type="ECO:0000256" key="1">
    <source>
        <dbReference type="ARBA" id="ARBA00001962"/>
    </source>
</evidence>
<dbReference type="InterPro" id="IPR030475">
    <property type="entry name" value="RNR_small_AS"/>
</dbReference>
<dbReference type="Pfam" id="PF00268">
    <property type="entry name" value="Ribonuc_red_sm"/>
    <property type="match status" value="1"/>
</dbReference>
<keyword evidence="5 8" id="KW-0560">Oxidoreductase</keyword>
<dbReference type="GO" id="GO:0009263">
    <property type="term" value="P:deoxyribonucleotide biosynthetic process"/>
    <property type="evidence" value="ECO:0007669"/>
    <property type="project" value="UniProtKB-KW"/>
</dbReference>
<keyword evidence="6" id="KW-0408">Iron</keyword>
<evidence type="ECO:0000256" key="7">
    <source>
        <dbReference type="ARBA" id="ARBA00023116"/>
    </source>
</evidence>
<dbReference type="SUPFAM" id="SSF47240">
    <property type="entry name" value="Ferritin-like"/>
    <property type="match status" value="1"/>
</dbReference>
<evidence type="ECO:0000256" key="3">
    <source>
        <dbReference type="ARBA" id="ARBA00012274"/>
    </source>
</evidence>
<comment type="similarity">
    <text evidence="2">Belongs to the ribonucleoside diphosphate reductase small chain family.</text>
</comment>
<evidence type="ECO:0000256" key="5">
    <source>
        <dbReference type="ARBA" id="ARBA00023002"/>
    </source>
</evidence>
<dbReference type="FunFam" id="1.10.620.20:FF:000001">
    <property type="entry name" value="Ribonucleoside-diphosphate reductase 1 subunit beta"/>
    <property type="match status" value="1"/>
</dbReference>
<dbReference type="GO" id="GO:0004748">
    <property type="term" value="F:ribonucleoside-diphosphate reductase activity, thioredoxin disulfide as acceptor"/>
    <property type="evidence" value="ECO:0007669"/>
    <property type="project" value="UniProtKB-EC"/>
</dbReference>
<dbReference type="PANTHER" id="PTHR23409:SF18">
    <property type="entry name" value="RIBONUCLEOSIDE-DIPHOSPHATE REDUCTASE SUBUNIT M2"/>
    <property type="match status" value="1"/>
</dbReference>
<dbReference type="AlphaFoldDB" id="E8M6Y6"/>
<reference evidence="8 9" key="1">
    <citation type="journal article" date="2012" name="Int. J. Syst. Evol. Microbiol.">
        <title>Vibrio caribbeanicus sp. nov., isolated from the marine sponge Scleritoderma cyanea.</title>
        <authorList>
            <person name="Hoffmann M."/>
            <person name="Monday S.R."/>
            <person name="Allard M.W."/>
            <person name="Strain E.A."/>
            <person name="Whittaker P."/>
            <person name="Naum M."/>
            <person name="McCarthy P.J."/>
            <person name="Lopez J.V."/>
            <person name="Fischer M."/>
            <person name="Brown E.W."/>
        </authorList>
    </citation>
    <scope>NUCLEOTIDE SEQUENCE [LARGE SCALE GENOMIC DNA]</scope>
    <source>
        <strain evidence="9">DSMZ 21326</strain>
    </source>
</reference>
<dbReference type="InterPro" id="IPR000358">
    <property type="entry name" value="RNR_small_fam"/>
</dbReference>
<dbReference type="InterPro" id="IPR012348">
    <property type="entry name" value="RNR-like"/>
</dbReference>
<evidence type="ECO:0000256" key="4">
    <source>
        <dbReference type="ARBA" id="ARBA00022723"/>
    </source>
</evidence>
<dbReference type="NCBIfam" id="NF006576">
    <property type="entry name" value="PRK09101.1"/>
    <property type="match status" value="1"/>
</dbReference>
<dbReference type="InterPro" id="IPR009078">
    <property type="entry name" value="Ferritin-like_SF"/>
</dbReference>
<organism evidence="8 9">
    <name type="scientific">Vibrio sinaloensis DSM 21326</name>
    <dbReference type="NCBI Taxonomy" id="945550"/>
    <lineage>
        <taxon>Bacteria</taxon>
        <taxon>Pseudomonadati</taxon>
        <taxon>Pseudomonadota</taxon>
        <taxon>Gammaproteobacteria</taxon>
        <taxon>Vibrionales</taxon>
        <taxon>Vibrionaceae</taxon>
        <taxon>Vibrio</taxon>
        <taxon>Vibrio oreintalis group</taxon>
    </lineage>
</organism>
<dbReference type="EMBL" id="AEVT01000061">
    <property type="protein sequence ID" value="EGA70185.1"/>
    <property type="molecule type" value="Genomic_DNA"/>
</dbReference>
<keyword evidence="4" id="KW-0479">Metal-binding</keyword>
<evidence type="ECO:0000256" key="6">
    <source>
        <dbReference type="ARBA" id="ARBA00023004"/>
    </source>
</evidence>
<dbReference type="Gene3D" id="1.10.620.20">
    <property type="entry name" value="Ribonucleotide Reductase, subunit A"/>
    <property type="match status" value="1"/>
</dbReference>
<name>E8M6Y6_PHOS4</name>
<dbReference type="UniPathway" id="UPA00326"/>
<keyword evidence="7" id="KW-0215">Deoxyribonucleotide synthesis</keyword>
<evidence type="ECO:0000313" key="8">
    <source>
        <dbReference type="EMBL" id="EGA70185.1"/>
    </source>
</evidence>
<dbReference type="eggNOG" id="COG0208">
    <property type="taxonomic scope" value="Bacteria"/>
</dbReference>
<comment type="cofactor">
    <cofactor evidence="1">
        <name>Fe cation</name>
        <dbReference type="ChEBI" id="CHEBI:24875"/>
    </cofactor>
</comment>
<dbReference type="RefSeq" id="WP_008076941.1">
    <property type="nucleotide sequence ID" value="NZ_AEVT01000061.1"/>
</dbReference>
<evidence type="ECO:0000256" key="2">
    <source>
        <dbReference type="ARBA" id="ARBA00009303"/>
    </source>
</evidence>
<proteinExistence type="inferred from homology"/>
<protein>
    <recommendedName>
        <fullName evidence="3">ribonucleoside-diphosphate reductase</fullName>
        <ecNumber evidence="3">1.17.4.1</ecNumber>
    </recommendedName>
</protein>
<dbReference type="PROSITE" id="PS00368">
    <property type="entry name" value="RIBORED_SMALL"/>
    <property type="match status" value="1"/>
</dbReference>
<dbReference type="Proteomes" id="UP000006228">
    <property type="component" value="Unassembled WGS sequence"/>
</dbReference>
<evidence type="ECO:0000313" key="9">
    <source>
        <dbReference type="Proteomes" id="UP000006228"/>
    </source>
</evidence>
<dbReference type="GO" id="GO:0046872">
    <property type="term" value="F:metal ion binding"/>
    <property type="evidence" value="ECO:0007669"/>
    <property type="project" value="UniProtKB-KW"/>
</dbReference>
<dbReference type="InterPro" id="IPR033909">
    <property type="entry name" value="RNR_small"/>
</dbReference>
<dbReference type="EC" id="1.17.4.1" evidence="3"/>
<accession>E8M6Y6</accession>